<proteinExistence type="predicted"/>
<dbReference type="InterPro" id="IPR044922">
    <property type="entry name" value="DUF2063_N_sf"/>
</dbReference>
<reference evidence="2 3" key="1">
    <citation type="submission" date="2016-08" db="EMBL/GenBank/DDBJ databases">
        <title>Draft genome of Amylibacter sp. strain 4G11.</title>
        <authorList>
            <person name="Wong S.-K."/>
            <person name="Hamasaki K."/>
            <person name="Yoshizawa S."/>
        </authorList>
    </citation>
    <scope>NUCLEOTIDE SEQUENCE [LARGE SCALE GENOMIC DNA]</scope>
    <source>
        <strain evidence="2 3">4G11</strain>
    </source>
</reference>
<evidence type="ECO:0000313" key="2">
    <source>
        <dbReference type="EMBL" id="PIB25161.1"/>
    </source>
</evidence>
<name>A0A2G5K6J9_9RHOB</name>
<comment type="caution">
    <text evidence="2">The sequence shown here is derived from an EMBL/GenBank/DDBJ whole genome shotgun (WGS) entry which is preliminary data.</text>
</comment>
<dbReference type="InterPro" id="IPR018640">
    <property type="entry name" value="DUF2063"/>
</dbReference>
<organism evidence="2 3">
    <name type="scientific">Paramylibacter kogurei</name>
    <dbReference type="NCBI Taxonomy" id="1889778"/>
    <lineage>
        <taxon>Bacteria</taxon>
        <taxon>Pseudomonadati</taxon>
        <taxon>Pseudomonadota</taxon>
        <taxon>Alphaproteobacteria</taxon>
        <taxon>Rhodobacterales</taxon>
        <taxon>Paracoccaceae</taxon>
        <taxon>Paramylibacter</taxon>
    </lineage>
</organism>
<dbReference type="OrthoDB" id="4146344at2"/>
<accession>A0A2G5K6J9</accession>
<dbReference type="Gene3D" id="1.10.150.690">
    <property type="entry name" value="DUF2063"/>
    <property type="match status" value="1"/>
</dbReference>
<dbReference type="EMBL" id="MDGM01000012">
    <property type="protein sequence ID" value="PIB25161.1"/>
    <property type="molecule type" value="Genomic_DNA"/>
</dbReference>
<evidence type="ECO:0000259" key="1">
    <source>
        <dbReference type="Pfam" id="PF09836"/>
    </source>
</evidence>
<sequence length="249" mass="27798">MLVSQPKFSEAVLNPELPTPSGLIDPNGRPAGKRFDVYRNNVVTSLIDAMQTAFPVVHKLVGTDFFNAMAGFYVRKFPPQNPMLMFYGTGFPAFLTTFEPVAHLAYLPDVARLELARRQSYHAADAQGFDPQTLVDLPEDALLQSRFDLVPAAQIIPSDHPIQSIWHHNMIDNAHPVKSRGEIVLIFRPEFDVDATLISHSIAHFLEHLQRGETLESAYDAAQQIDNEFDLSNAITLMLSTSIINKITT</sequence>
<dbReference type="Proteomes" id="UP000231516">
    <property type="component" value="Unassembled WGS sequence"/>
</dbReference>
<keyword evidence="3" id="KW-1185">Reference proteome</keyword>
<dbReference type="Pfam" id="PF09836">
    <property type="entry name" value="DUF2063"/>
    <property type="match status" value="1"/>
</dbReference>
<protein>
    <recommendedName>
        <fullName evidence="1">Putative DNA-binding domain-containing protein</fullName>
    </recommendedName>
</protein>
<dbReference type="AlphaFoldDB" id="A0A2G5K6J9"/>
<feature type="domain" description="Putative DNA-binding" evidence="1">
    <location>
        <begin position="5"/>
        <end position="95"/>
    </location>
</feature>
<evidence type="ECO:0000313" key="3">
    <source>
        <dbReference type="Proteomes" id="UP000231516"/>
    </source>
</evidence>
<gene>
    <name evidence="2" type="ORF">BFP76_07120</name>
</gene>